<dbReference type="Pfam" id="PF04471">
    <property type="entry name" value="Mrr_cat"/>
    <property type="match status" value="1"/>
</dbReference>
<feature type="transmembrane region" description="Helical" evidence="1">
    <location>
        <begin position="12"/>
        <end position="33"/>
    </location>
</feature>
<keyword evidence="3" id="KW-0378">Hydrolase</keyword>
<reference evidence="4" key="1">
    <citation type="journal article" date="2019" name="Int. J. Syst. Evol. Microbiol.">
        <title>The Global Catalogue of Microorganisms (GCM) 10K type strain sequencing project: providing services to taxonomists for standard genome sequencing and annotation.</title>
        <authorList>
            <consortium name="The Broad Institute Genomics Platform"/>
            <consortium name="The Broad Institute Genome Sequencing Center for Infectious Disease"/>
            <person name="Wu L."/>
            <person name="Ma J."/>
        </authorList>
    </citation>
    <scope>NUCLEOTIDE SEQUENCE [LARGE SCALE GENOMIC DNA]</scope>
    <source>
        <strain evidence="4">CCUG 54950</strain>
    </source>
</reference>
<dbReference type="GO" id="GO:0004519">
    <property type="term" value="F:endonuclease activity"/>
    <property type="evidence" value="ECO:0007669"/>
    <property type="project" value="UniProtKB-KW"/>
</dbReference>
<comment type="caution">
    <text evidence="3">The sequence shown here is derived from an EMBL/GenBank/DDBJ whole genome shotgun (WGS) entry which is preliminary data.</text>
</comment>
<sequence length="207" mass="23775">MAHVMDGMNQQWAAWGIGALLVLLLLWLGMRAFKRSRMQLRRARLDPRKMTIADIDDMEGAEFERYLHRLFTELGYEDAEKTKDSSDFGADLVFTDRLGVRNVLQAKRYGANQAIGLDAVQEVYGSMRYYDAERCIVLTSAARFTSSCVTLAGVNEVKLLGRDDLLFIIRCFKAGKYDEAMELIESEAELAMSPWQQDEKRQHRLYD</sequence>
<keyword evidence="4" id="KW-1185">Reference proteome</keyword>
<dbReference type="InterPro" id="IPR052906">
    <property type="entry name" value="Type_IV_Methyl-Rstrct_Enzyme"/>
</dbReference>
<keyword evidence="1" id="KW-1133">Transmembrane helix</keyword>
<dbReference type="PANTHER" id="PTHR30015">
    <property type="entry name" value="MRR RESTRICTION SYSTEM PROTEIN"/>
    <property type="match status" value="1"/>
</dbReference>
<gene>
    <name evidence="3" type="ORF">ACFSC9_08075</name>
</gene>
<proteinExistence type="predicted"/>
<evidence type="ECO:0000256" key="1">
    <source>
        <dbReference type="SAM" id="Phobius"/>
    </source>
</evidence>
<keyword evidence="1" id="KW-0472">Membrane</keyword>
<evidence type="ECO:0000313" key="4">
    <source>
        <dbReference type="Proteomes" id="UP001597233"/>
    </source>
</evidence>
<protein>
    <submittedName>
        <fullName evidence="3">Restriction endonuclease</fullName>
    </submittedName>
</protein>
<accession>A0ABW4RHG6</accession>
<keyword evidence="1" id="KW-0812">Transmembrane</keyword>
<dbReference type="PANTHER" id="PTHR30015:SF6">
    <property type="entry name" value="SLL1429 PROTEIN"/>
    <property type="match status" value="1"/>
</dbReference>
<dbReference type="InterPro" id="IPR011335">
    <property type="entry name" value="Restrct_endonuc-II-like"/>
</dbReference>
<feature type="domain" description="Restriction endonuclease type IV Mrr" evidence="2">
    <location>
        <begin position="55"/>
        <end position="166"/>
    </location>
</feature>
<organism evidence="3 4">
    <name type="scientific">Paenibacillus wenxiniae</name>
    <dbReference type="NCBI Taxonomy" id="1636843"/>
    <lineage>
        <taxon>Bacteria</taxon>
        <taxon>Bacillati</taxon>
        <taxon>Bacillota</taxon>
        <taxon>Bacilli</taxon>
        <taxon>Bacillales</taxon>
        <taxon>Paenibacillaceae</taxon>
        <taxon>Paenibacillus</taxon>
    </lineage>
</organism>
<keyword evidence="3" id="KW-0255">Endonuclease</keyword>
<keyword evidence="3" id="KW-0540">Nuclease</keyword>
<dbReference type="InterPro" id="IPR011856">
    <property type="entry name" value="tRNA_endonuc-like_dom_sf"/>
</dbReference>
<dbReference type="EMBL" id="JBHUEH010000011">
    <property type="protein sequence ID" value="MFD1885485.1"/>
    <property type="molecule type" value="Genomic_DNA"/>
</dbReference>
<name>A0ABW4RHG6_9BACL</name>
<dbReference type="RefSeq" id="WP_347325754.1">
    <property type="nucleotide sequence ID" value="NZ_JBCGUH010000007.1"/>
</dbReference>
<evidence type="ECO:0000313" key="3">
    <source>
        <dbReference type="EMBL" id="MFD1885485.1"/>
    </source>
</evidence>
<dbReference type="InterPro" id="IPR007560">
    <property type="entry name" value="Restrct_endonuc_IV_Mrr"/>
</dbReference>
<dbReference type="Gene3D" id="3.40.1350.10">
    <property type="match status" value="1"/>
</dbReference>
<evidence type="ECO:0000259" key="2">
    <source>
        <dbReference type="Pfam" id="PF04471"/>
    </source>
</evidence>
<dbReference type="Proteomes" id="UP001597233">
    <property type="component" value="Unassembled WGS sequence"/>
</dbReference>
<dbReference type="SUPFAM" id="SSF52980">
    <property type="entry name" value="Restriction endonuclease-like"/>
    <property type="match status" value="1"/>
</dbReference>